<dbReference type="EMBL" id="JAVHJM010000008">
    <property type="protein sequence ID" value="KAK6508649.1"/>
    <property type="molecule type" value="Genomic_DNA"/>
</dbReference>
<accession>A0AAN8RSI4</accession>
<organism evidence="2 3">
    <name type="scientific">Arthrobotrys conoides</name>
    <dbReference type="NCBI Taxonomy" id="74498"/>
    <lineage>
        <taxon>Eukaryota</taxon>
        <taxon>Fungi</taxon>
        <taxon>Dikarya</taxon>
        <taxon>Ascomycota</taxon>
        <taxon>Pezizomycotina</taxon>
        <taxon>Orbiliomycetes</taxon>
        <taxon>Orbiliales</taxon>
        <taxon>Orbiliaceae</taxon>
        <taxon>Arthrobotrys</taxon>
    </lineage>
</organism>
<proteinExistence type="predicted"/>
<gene>
    <name evidence="2" type="ORF">TWF506_010729</name>
</gene>
<feature type="region of interest" description="Disordered" evidence="1">
    <location>
        <begin position="1"/>
        <end position="42"/>
    </location>
</feature>
<evidence type="ECO:0000256" key="1">
    <source>
        <dbReference type="SAM" id="MobiDB-lite"/>
    </source>
</evidence>
<evidence type="ECO:0000313" key="3">
    <source>
        <dbReference type="Proteomes" id="UP001307849"/>
    </source>
</evidence>
<dbReference type="Proteomes" id="UP001307849">
    <property type="component" value="Unassembled WGS sequence"/>
</dbReference>
<evidence type="ECO:0000313" key="2">
    <source>
        <dbReference type="EMBL" id="KAK6508649.1"/>
    </source>
</evidence>
<name>A0AAN8RSI4_9PEZI</name>
<feature type="compositionally biased region" description="Acidic residues" evidence="1">
    <location>
        <begin position="362"/>
        <end position="372"/>
    </location>
</feature>
<feature type="region of interest" description="Disordered" evidence="1">
    <location>
        <begin position="338"/>
        <end position="381"/>
    </location>
</feature>
<comment type="caution">
    <text evidence="2">The sequence shown here is derived from an EMBL/GenBank/DDBJ whole genome shotgun (WGS) entry which is preliminary data.</text>
</comment>
<keyword evidence="3" id="KW-1185">Reference proteome</keyword>
<feature type="compositionally biased region" description="Polar residues" evidence="1">
    <location>
        <begin position="22"/>
        <end position="35"/>
    </location>
</feature>
<protein>
    <submittedName>
        <fullName evidence="2">Uncharacterized protein</fullName>
    </submittedName>
</protein>
<reference evidence="2 3" key="1">
    <citation type="submission" date="2019-10" db="EMBL/GenBank/DDBJ databases">
        <authorList>
            <person name="Palmer J.M."/>
        </authorList>
    </citation>
    <scope>NUCLEOTIDE SEQUENCE [LARGE SCALE GENOMIC DNA]</scope>
    <source>
        <strain evidence="2 3">TWF506</strain>
    </source>
</reference>
<sequence length="1332" mass="149154">MLSNTKSIAERLETGPPFSENPGKTISSNSTQQTPKPGKNIRVRAPPEAHILPKGIDPKTSQCIMLGLNLVRWEAEDMYTIPEFEGVSEIKCRNAIEYAQISTKENSDVIQQYIRDFFESIGRSEIITDLKHYHAYEVASSEPLTTPVLCLYSPKDRNLIFKMMEEVTGPVSGLGATIYACWHAASKAEPGNSEPFESPRYIMIQGILDSYSLEAIQRLAKLWSQSKMDMLPKGGGLSVYRADVNFDMVEGKDLVSILDYGDLGMTIQSAAWAILYQPRHIGAIIDFLGEYYYGSRLQISNIRFALYKSDGSLASKSDVDNDSGLKATERADIFLELEKRPSAHSGGNPEEDNTKTPSEVENPSDEEMEDPNPWEGVGPSGFGSPSDFFDEDIIMSEAPSRLRSPSPALRISTWVSRPEFAPIDHLLGPKWLSGGPSLYPPSYVRLTLQYDAGVSFEAYASRLEQHLILLPKLESPDPPDIVIPPHQLANIIRSAWLHSVGEAIFGGITLGNLLPKTADNLQGLKDKMEPGPILRQGATEDSFFITEQEISMSSQHQDGGGRFNQVEEQLKGTWEGQSIYNLIQTDNGILGINYISGLQYGSLKEIPSDVGIDAEARFLTFKFSREPPKGLSEDNFKFRPIDVDNLKFLLVDGSSPDKSTVIPPMNRDLDPAPSPNNAFQQAQEAAGRDPALAEHITLSFERGTHFQIEDLYSASRNLLDSESSLPTIISSAEERIRELALKYRRKHIGNIKAGVPNTVFNHEIATAVIKFAVSPNLFKDFDLLMDSYIRHQYEYWETLRTPAKMDAAAYDLSVFGSAQDELEANDKSLPHFAWSTELGHMVIAQQPSQDWLAARSFSLCDMFAIGTWGIGENNQPTPPQNIMTSDQIRFFTFLDVQPVSRAILSYIFNIPGFYDKSLPTLLRNPFSGPRRHDTYKNGVMERLFWLIVSGLPEIRGVSQYAADISSFKIPRMASERDEYKPQVINAIVVLWANRNHAEAGTPDIYPIIFVQLSNLSLQNSIVKDTSQLLYYNSELIIQEHLRTGRRLELQEIYRPFLPKLTERSNVPSKDDWAPTISPLFVKPPDGVIDFLSSAVTSIGRMRTYQEDHIKTEWKDISAAYIFFGVRVTNTRESLSLNSLVDRKGTLIVVLDGIETIGEPEEGLNKFASAIYATWHAALSRRTRLSTLGPPVKFNVPVFVALISLSKRTEQLLVDIFTKKGKYEYLSPRNRTPSQYGRNFAGRTAQIEGQDIIFNRPALSIKYGALTVEDENFFNLILGTPEVGSVLQAFQNYQSEMGTWKYFVSKIYISTQKPGFGAGPGPYSIFIRFSKRK</sequence>